<dbReference type="Pfam" id="PF02498">
    <property type="entry name" value="Bro-N"/>
    <property type="match status" value="1"/>
</dbReference>
<dbReference type="EMBL" id="KX855660">
    <property type="protein sequence ID" value="AQQ80321.1"/>
    <property type="molecule type" value="Genomic_DNA"/>
</dbReference>
<dbReference type="GeneID" id="39105885"/>
<evidence type="ECO:0000313" key="4">
    <source>
        <dbReference type="Proteomes" id="UP000203651"/>
    </source>
</evidence>
<evidence type="ECO:0000256" key="1">
    <source>
        <dbReference type="SAM" id="MobiDB-lite"/>
    </source>
</evidence>
<evidence type="ECO:0000259" key="2">
    <source>
        <dbReference type="PROSITE" id="PS51750"/>
    </source>
</evidence>
<dbReference type="KEGG" id="vg:39105885"/>
<organism evidence="3 4">
    <name type="scientific">Betabaculovirus altermyunipunctae</name>
    <dbReference type="NCBI Taxonomy" id="3051996"/>
    <lineage>
        <taxon>Viruses</taxon>
        <taxon>Viruses incertae sedis</taxon>
        <taxon>Naldaviricetes</taxon>
        <taxon>Lefavirales</taxon>
        <taxon>Baculoviridae</taxon>
        <taxon>Betabaculovirus</taxon>
    </lineage>
</organism>
<name>A0A1S5YDY0_9BBAC</name>
<feature type="domain" description="Bro-N" evidence="2">
    <location>
        <begin position="41"/>
        <end position="146"/>
    </location>
</feature>
<proteinExistence type="predicted"/>
<sequence>MCIKIAVSEQRISRFVQLDMSFLSRQLFSVGDKSCHLWIVKVEAQHGDTEHSHFFYIASPLAEFLGLPTQDIRQNAAKPEWCKSWQQIRLMIKSAQFCAPHDWQPNTLFLAEGGVHAFVVRSQLPEALKLHEWLFQEVTPKLRRDGHRLCRVKEDNYRIMLEEARMEAQVYTSQLNKHYMTRLHKKDQDCVERLTKKDREFVVQTHNMRDCYNWQIYEYKTRDSKHKTEIEQLKRKLGEQHDDDDDGPNNKRLRIRSPEQHPSDKSLKIKCDNATVLWNRVTELQPHMCFGFRFTSNGSCAAEIQFLTAEEIVDKYREHVQMCAENKDEDRARIEHFKAMNLLDEEDAVRKCFTPSVAAHLGTTNDE</sequence>
<protein>
    <submittedName>
        <fullName evidence="3">BRO-B</fullName>
    </submittedName>
</protein>
<accession>A0A1S5YDY0</accession>
<dbReference type="InterPro" id="IPR003497">
    <property type="entry name" value="BRO_N_domain"/>
</dbReference>
<feature type="region of interest" description="Disordered" evidence="1">
    <location>
        <begin position="234"/>
        <end position="266"/>
    </location>
</feature>
<reference evidence="3 4" key="1">
    <citation type="journal article" date="2017" name="PLoS ONE">
        <title>The Complete Genome Sequence of a Second Distinct Betabaculovirus from the True Armyworm, Mythimna unipuncta.</title>
        <authorList>
            <person name="Harrison R.L."/>
            <person name="Rowley D.L."/>
            <person name="Mowery J."/>
            <person name="Bauchan G.R."/>
            <person name="Theilmann D.A."/>
            <person name="Rohrmann G.F."/>
            <person name="Erlandson M.A."/>
        </authorList>
    </citation>
    <scope>NUCLEOTIDE SEQUENCE [LARGE SCALE GENOMIC DNA]</scope>
    <source>
        <strain evidence="3">MyunGV#8</strain>
    </source>
</reference>
<dbReference type="PROSITE" id="PS51750">
    <property type="entry name" value="BRO_N"/>
    <property type="match status" value="1"/>
</dbReference>
<keyword evidence="4" id="KW-1185">Reference proteome</keyword>
<evidence type="ECO:0000313" key="3">
    <source>
        <dbReference type="EMBL" id="AQQ80321.1"/>
    </source>
</evidence>
<feature type="compositionally biased region" description="Basic and acidic residues" evidence="1">
    <location>
        <begin position="256"/>
        <end position="266"/>
    </location>
</feature>
<dbReference type="RefSeq" id="YP_009345772.1">
    <property type="nucleotide sequence ID" value="NC_033780.2"/>
</dbReference>
<dbReference type="Proteomes" id="UP000203651">
    <property type="component" value="Segment"/>
</dbReference>